<evidence type="ECO:0000313" key="1">
    <source>
        <dbReference type="EMBL" id="KAJ7719475.1"/>
    </source>
</evidence>
<dbReference type="EMBL" id="JARKIB010000251">
    <property type="protein sequence ID" value="KAJ7719475.1"/>
    <property type="molecule type" value="Genomic_DNA"/>
</dbReference>
<dbReference type="Proteomes" id="UP001215598">
    <property type="component" value="Unassembled WGS sequence"/>
</dbReference>
<accession>A0AAD7HFA1</accession>
<dbReference type="AlphaFoldDB" id="A0AAD7HFA1"/>
<organism evidence="1 2">
    <name type="scientific">Mycena metata</name>
    <dbReference type="NCBI Taxonomy" id="1033252"/>
    <lineage>
        <taxon>Eukaryota</taxon>
        <taxon>Fungi</taxon>
        <taxon>Dikarya</taxon>
        <taxon>Basidiomycota</taxon>
        <taxon>Agaricomycotina</taxon>
        <taxon>Agaricomycetes</taxon>
        <taxon>Agaricomycetidae</taxon>
        <taxon>Agaricales</taxon>
        <taxon>Marasmiineae</taxon>
        <taxon>Mycenaceae</taxon>
        <taxon>Mycena</taxon>
    </lineage>
</organism>
<protein>
    <submittedName>
        <fullName evidence="1">Uncharacterized protein</fullName>
    </submittedName>
</protein>
<sequence>MPALQQLADRATALYPELVAIPLSKFHIDLHFRPQEAVVGHSGRKDSHPLAVVSQAVTAAFQVGAVVEHQVEAEVFQVQVAAVAPQACQAVEAASRALQPAVFQAHQGVSQVHRAAEEAGPQAALDVSSLLEWDGGKRTAIKAFVEIQELAAMGGYILVQIGTYLWQKLNSGSAVESWFLKLPEEWKVIMGSHFLNHIHVTKTYWLGDAWINRMHDLYRDMRFCQRRGYKNKLPRKFIQACLLYSRILSTATRFKR</sequence>
<keyword evidence="2" id="KW-1185">Reference proteome</keyword>
<name>A0AAD7HFA1_9AGAR</name>
<gene>
    <name evidence="1" type="ORF">B0H16DRAFT_1739303</name>
</gene>
<reference evidence="1" key="1">
    <citation type="submission" date="2023-03" db="EMBL/GenBank/DDBJ databases">
        <title>Massive genome expansion in bonnet fungi (Mycena s.s.) driven by repeated elements and novel gene families across ecological guilds.</title>
        <authorList>
            <consortium name="Lawrence Berkeley National Laboratory"/>
            <person name="Harder C.B."/>
            <person name="Miyauchi S."/>
            <person name="Viragh M."/>
            <person name="Kuo A."/>
            <person name="Thoen E."/>
            <person name="Andreopoulos B."/>
            <person name="Lu D."/>
            <person name="Skrede I."/>
            <person name="Drula E."/>
            <person name="Henrissat B."/>
            <person name="Morin E."/>
            <person name="Kohler A."/>
            <person name="Barry K."/>
            <person name="LaButti K."/>
            <person name="Morin E."/>
            <person name="Salamov A."/>
            <person name="Lipzen A."/>
            <person name="Mereny Z."/>
            <person name="Hegedus B."/>
            <person name="Baldrian P."/>
            <person name="Stursova M."/>
            <person name="Weitz H."/>
            <person name="Taylor A."/>
            <person name="Grigoriev I.V."/>
            <person name="Nagy L.G."/>
            <person name="Martin F."/>
            <person name="Kauserud H."/>
        </authorList>
    </citation>
    <scope>NUCLEOTIDE SEQUENCE</scope>
    <source>
        <strain evidence="1">CBHHK182m</strain>
    </source>
</reference>
<comment type="caution">
    <text evidence="1">The sequence shown here is derived from an EMBL/GenBank/DDBJ whole genome shotgun (WGS) entry which is preliminary data.</text>
</comment>
<evidence type="ECO:0000313" key="2">
    <source>
        <dbReference type="Proteomes" id="UP001215598"/>
    </source>
</evidence>
<proteinExistence type="predicted"/>